<keyword evidence="5" id="KW-1185">Reference proteome</keyword>
<dbReference type="InterPro" id="IPR038579">
    <property type="entry name" value="Ribosomal_eS21_sf"/>
</dbReference>
<gene>
    <name evidence="4" type="ORF">Bca52824_019439</name>
</gene>
<keyword evidence="3" id="KW-0687">Ribonucleoprotein</keyword>
<dbReference type="Gene3D" id="3.30.1230.20">
    <property type="match status" value="1"/>
</dbReference>
<accession>A0A8X8B0E2</accession>
<dbReference type="AlphaFoldDB" id="A0A8X8B0E2"/>
<name>A0A8X8B0E2_BRACI</name>
<dbReference type="Proteomes" id="UP000886595">
    <property type="component" value="Unassembled WGS sequence"/>
</dbReference>
<dbReference type="EMBL" id="JAAMPC010000004">
    <property type="protein sequence ID" value="KAG2316317.1"/>
    <property type="molecule type" value="Genomic_DNA"/>
</dbReference>
<sequence length="98" mass="10871">MQNEEGQITEPLHSKEMVNATNMLITSKDHASVQLNIGHLNADGMESTQANSPAFLSAVLFVLRFLNFYSVSNSIHLNHVTVYGITWTNTDCFGNDVE</sequence>
<dbReference type="InterPro" id="IPR001931">
    <property type="entry name" value="Ribosomal_eS21"/>
</dbReference>
<dbReference type="Pfam" id="PF01249">
    <property type="entry name" value="Ribosomal_S21e"/>
    <property type="match status" value="1"/>
</dbReference>
<evidence type="ECO:0000313" key="4">
    <source>
        <dbReference type="EMBL" id="KAG2316317.1"/>
    </source>
</evidence>
<dbReference type="GO" id="GO:0006412">
    <property type="term" value="P:translation"/>
    <property type="evidence" value="ECO:0007669"/>
    <property type="project" value="InterPro"/>
</dbReference>
<protein>
    <submittedName>
        <fullName evidence="4">Uncharacterized protein</fullName>
    </submittedName>
</protein>
<reference evidence="4 5" key="1">
    <citation type="submission" date="2020-02" db="EMBL/GenBank/DDBJ databases">
        <authorList>
            <person name="Ma Q."/>
            <person name="Huang Y."/>
            <person name="Song X."/>
            <person name="Pei D."/>
        </authorList>
    </citation>
    <scope>NUCLEOTIDE SEQUENCE [LARGE SCALE GENOMIC DNA]</scope>
    <source>
        <strain evidence="4">Sxm20200214</strain>
        <tissue evidence="4">Leaf</tissue>
    </source>
</reference>
<evidence type="ECO:0000256" key="1">
    <source>
        <dbReference type="ARBA" id="ARBA00010228"/>
    </source>
</evidence>
<keyword evidence="2" id="KW-0689">Ribosomal protein</keyword>
<dbReference type="GO" id="GO:0005840">
    <property type="term" value="C:ribosome"/>
    <property type="evidence" value="ECO:0007669"/>
    <property type="project" value="UniProtKB-KW"/>
</dbReference>
<evidence type="ECO:0000256" key="2">
    <source>
        <dbReference type="ARBA" id="ARBA00022980"/>
    </source>
</evidence>
<dbReference type="GO" id="GO:1990904">
    <property type="term" value="C:ribonucleoprotein complex"/>
    <property type="evidence" value="ECO:0007669"/>
    <property type="project" value="UniProtKB-KW"/>
</dbReference>
<evidence type="ECO:0000256" key="3">
    <source>
        <dbReference type="ARBA" id="ARBA00023274"/>
    </source>
</evidence>
<dbReference type="GO" id="GO:0003735">
    <property type="term" value="F:structural constituent of ribosome"/>
    <property type="evidence" value="ECO:0007669"/>
    <property type="project" value="InterPro"/>
</dbReference>
<organism evidence="4 5">
    <name type="scientific">Brassica carinata</name>
    <name type="common">Ethiopian mustard</name>
    <name type="synonym">Abyssinian cabbage</name>
    <dbReference type="NCBI Taxonomy" id="52824"/>
    <lineage>
        <taxon>Eukaryota</taxon>
        <taxon>Viridiplantae</taxon>
        <taxon>Streptophyta</taxon>
        <taxon>Embryophyta</taxon>
        <taxon>Tracheophyta</taxon>
        <taxon>Spermatophyta</taxon>
        <taxon>Magnoliopsida</taxon>
        <taxon>eudicotyledons</taxon>
        <taxon>Gunneridae</taxon>
        <taxon>Pentapetalae</taxon>
        <taxon>rosids</taxon>
        <taxon>malvids</taxon>
        <taxon>Brassicales</taxon>
        <taxon>Brassicaceae</taxon>
        <taxon>Brassiceae</taxon>
        <taxon>Brassica</taxon>
    </lineage>
</organism>
<evidence type="ECO:0000313" key="5">
    <source>
        <dbReference type="Proteomes" id="UP000886595"/>
    </source>
</evidence>
<comment type="similarity">
    <text evidence="1">Belongs to the eukaryotic ribosomal protein eS21 family.</text>
</comment>
<comment type="caution">
    <text evidence="4">The sequence shown here is derived from an EMBL/GenBank/DDBJ whole genome shotgun (WGS) entry which is preliminary data.</text>
</comment>
<proteinExistence type="inferred from homology"/>
<dbReference type="PANTHER" id="PTHR10442">
    <property type="entry name" value="40S RIBOSOMAL PROTEIN S21"/>
    <property type="match status" value="1"/>
</dbReference>